<dbReference type="Proteomes" id="UP000765509">
    <property type="component" value="Unassembled WGS sequence"/>
</dbReference>
<name>A0A9Q3P753_9BASI</name>
<organism evidence="1 2">
    <name type="scientific">Austropuccinia psidii MF-1</name>
    <dbReference type="NCBI Taxonomy" id="1389203"/>
    <lineage>
        <taxon>Eukaryota</taxon>
        <taxon>Fungi</taxon>
        <taxon>Dikarya</taxon>
        <taxon>Basidiomycota</taxon>
        <taxon>Pucciniomycotina</taxon>
        <taxon>Pucciniomycetes</taxon>
        <taxon>Pucciniales</taxon>
        <taxon>Sphaerophragmiaceae</taxon>
        <taxon>Austropuccinia</taxon>
    </lineage>
</organism>
<gene>
    <name evidence="1" type="ORF">O181_088661</name>
</gene>
<dbReference type="AlphaFoldDB" id="A0A9Q3P753"/>
<evidence type="ECO:0000313" key="1">
    <source>
        <dbReference type="EMBL" id="MBW0548946.1"/>
    </source>
</evidence>
<reference evidence="1" key="1">
    <citation type="submission" date="2021-03" db="EMBL/GenBank/DDBJ databases">
        <title>Draft genome sequence of rust myrtle Austropuccinia psidii MF-1, a brazilian biotype.</title>
        <authorList>
            <person name="Quecine M.C."/>
            <person name="Pachon D.M.R."/>
            <person name="Bonatelli M.L."/>
            <person name="Correr F.H."/>
            <person name="Franceschini L.M."/>
            <person name="Leite T.F."/>
            <person name="Margarido G.R.A."/>
            <person name="Almeida C.A."/>
            <person name="Ferrarezi J.A."/>
            <person name="Labate C.A."/>
        </authorList>
    </citation>
    <scope>NUCLEOTIDE SEQUENCE</scope>
    <source>
        <strain evidence="1">MF-1</strain>
    </source>
</reference>
<protein>
    <submittedName>
        <fullName evidence="1">Uncharacterized protein</fullName>
    </submittedName>
</protein>
<keyword evidence="2" id="KW-1185">Reference proteome</keyword>
<comment type="caution">
    <text evidence="1">The sequence shown here is derived from an EMBL/GenBank/DDBJ whole genome shotgun (WGS) entry which is preliminary data.</text>
</comment>
<dbReference type="EMBL" id="AVOT02054215">
    <property type="protein sequence ID" value="MBW0548946.1"/>
    <property type="molecule type" value="Genomic_DNA"/>
</dbReference>
<sequence>MLKITPQSNLIIHPNPHLISVPTNRLIIIISLPLQILTVFPYGISDGNDLQSDSKLTIVGLKPLPESSQTCHITSDGGISVCLMEEIGQEEEFCTFEVDPFESVSLSHPILKTLINS</sequence>
<accession>A0A9Q3P753</accession>
<evidence type="ECO:0000313" key="2">
    <source>
        <dbReference type="Proteomes" id="UP000765509"/>
    </source>
</evidence>
<proteinExistence type="predicted"/>